<name>A0ABT8XN64_9HYPH</name>
<keyword evidence="2" id="KW-1185">Reference proteome</keyword>
<accession>A0ABT8XN64</accession>
<dbReference type="Proteomes" id="UP001177080">
    <property type="component" value="Unassembled WGS sequence"/>
</dbReference>
<evidence type="ECO:0000313" key="1">
    <source>
        <dbReference type="EMBL" id="MDO6124595.1"/>
    </source>
</evidence>
<reference evidence="1" key="1">
    <citation type="submission" date="2022-04" db="EMBL/GenBank/DDBJ databases">
        <title>Shinella lacus sp. nov., a novel member of the genus Shinella from water.</title>
        <authorList>
            <person name="Deng Y."/>
        </authorList>
    </citation>
    <scope>NUCLEOTIDE SEQUENCE</scope>
    <source>
        <strain evidence="1">JCM 31239</strain>
    </source>
</reference>
<proteinExistence type="predicted"/>
<sequence length="163" mass="18320">MLEKILNAWCEENGAARSSVAAQKIASALVAWYEQDATARSRAQFENADAQPSPEIERLLRRINECPLNCGSETIGAEARRPEQQNRSAIHWSFLTRLAVRSAMTVSGSIVNLRTSARAAWWNMGGWDIENSLHAFWSNADNADRLIVWFGQHSAREFAFRLA</sequence>
<comment type="caution">
    <text evidence="1">The sequence shown here is derived from an EMBL/GenBank/DDBJ whole genome shotgun (WGS) entry which is preliminary data.</text>
</comment>
<gene>
    <name evidence="1" type="ORF">GB928_025745</name>
</gene>
<dbReference type="RefSeq" id="WP_244763922.1">
    <property type="nucleotide sequence ID" value="NZ_JALJCJ010000010.1"/>
</dbReference>
<protein>
    <submittedName>
        <fullName evidence="1">Uncharacterized protein</fullName>
    </submittedName>
</protein>
<organism evidence="1 2">
    <name type="scientific">Shinella curvata</name>
    <dbReference type="NCBI Taxonomy" id="1817964"/>
    <lineage>
        <taxon>Bacteria</taxon>
        <taxon>Pseudomonadati</taxon>
        <taxon>Pseudomonadota</taxon>
        <taxon>Alphaproteobacteria</taxon>
        <taxon>Hyphomicrobiales</taxon>
        <taxon>Rhizobiaceae</taxon>
        <taxon>Shinella</taxon>
    </lineage>
</organism>
<dbReference type="EMBL" id="WHSC02000014">
    <property type="protein sequence ID" value="MDO6124595.1"/>
    <property type="molecule type" value="Genomic_DNA"/>
</dbReference>
<evidence type="ECO:0000313" key="2">
    <source>
        <dbReference type="Proteomes" id="UP001177080"/>
    </source>
</evidence>